<evidence type="ECO:0000313" key="7">
    <source>
        <dbReference type="EMBL" id="KAE8306227.1"/>
    </source>
</evidence>
<dbReference type="InterPro" id="IPR036864">
    <property type="entry name" value="Zn2-C6_fun-type_DNA-bd_sf"/>
</dbReference>
<evidence type="ECO:0000256" key="5">
    <source>
        <dbReference type="SAM" id="MobiDB-lite"/>
    </source>
</evidence>
<dbReference type="GO" id="GO:0000981">
    <property type="term" value="F:DNA-binding transcription factor activity, RNA polymerase II-specific"/>
    <property type="evidence" value="ECO:0007669"/>
    <property type="project" value="InterPro"/>
</dbReference>
<keyword evidence="8" id="KW-1185">Reference proteome</keyword>
<evidence type="ECO:0000256" key="1">
    <source>
        <dbReference type="ARBA" id="ARBA00023015"/>
    </source>
</evidence>
<dbReference type="Pfam" id="PF00172">
    <property type="entry name" value="Zn_clus"/>
    <property type="match status" value="1"/>
</dbReference>
<keyword evidence="4" id="KW-0539">Nucleus</keyword>
<sequence>MSRNTGNSARLLLPKSSIQEDPQKDSTLGTVLKRRRQTTACTTCQRKRAKCTGTTPCQGCTASGSECVFDFSKDKRRKETLLKAQRDALDTYQTLLQLVRILYNGTDETVRKLRGNIQGVPSLQDAMFLRNLIVLRIQM</sequence>
<dbReference type="GO" id="GO:0008270">
    <property type="term" value="F:zinc ion binding"/>
    <property type="evidence" value="ECO:0007669"/>
    <property type="project" value="InterPro"/>
</dbReference>
<dbReference type="SMART" id="SM00066">
    <property type="entry name" value="GAL4"/>
    <property type="match status" value="1"/>
</dbReference>
<dbReference type="PROSITE" id="PS50048">
    <property type="entry name" value="ZN2_CY6_FUNGAL_2"/>
    <property type="match status" value="1"/>
</dbReference>
<evidence type="ECO:0000313" key="8">
    <source>
        <dbReference type="Proteomes" id="UP000325433"/>
    </source>
</evidence>
<feature type="compositionally biased region" description="Polar residues" evidence="5">
    <location>
        <begin position="16"/>
        <end position="27"/>
    </location>
</feature>
<evidence type="ECO:0000256" key="4">
    <source>
        <dbReference type="ARBA" id="ARBA00023242"/>
    </source>
</evidence>
<protein>
    <recommendedName>
        <fullName evidence="6">Zn(2)-C6 fungal-type domain-containing protein</fullName>
    </recommendedName>
</protein>
<proteinExistence type="predicted"/>
<accession>A0A5N6VCQ0</accession>
<feature type="domain" description="Zn(2)-C6 fungal-type" evidence="6">
    <location>
        <begin position="40"/>
        <end position="69"/>
    </location>
</feature>
<dbReference type="Proteomes" id="UP000325433">
    <property type="component" value="Unassembled WGS sequence"/>
</dbReference>
<dbReference type="PANTHER" id="PTHR47256:SF1">
    <property type="entry name" value="ZN(II)2CYS6 TRANSCRIPTION FACTOR (EUROFUNG)"/>
    <property type="match status" value="1"/>
</dbReference>
<evidence type="ECO:0000256" key="3">
    <source>
        <dbReference type="ARBA" id="ARBA00023163"/>
    </source>
</evidence>
<dbReference type="Gene3D" id="4.10.240.10">
    <property type="entry name" value="Zn(2)-C6 fungal-type DNA-binding domain"/>
    <property type="match status" value="1"/>
</dbReference>
<dbReference type="PANTHER" id="PTHR47256">
    <property type="entry name" value="ZN(II)2CYS6 TRANSCRIPTION FACTOR (EUROFUNG)-RELATED"/>
    <property type="match status" value="1"/>
</dbReference>
<evidence type="ECO:0000256" key="2">
    <source>
        <dbReference type="ARBA" id="ARBA00023125"/>
    </source>
</evidence>
<organism evidence="7 8">
    <name type="scientific">Aspergillus transmontanensis</name>
    <dbReference type="NCBI Taxonomy" id="1034304"/>
    <lineage>
        <taxon>Eukaryota</taxon>
        <taxon>Fungi</taxon>
        <taxon>Dikarya</taxon>
        <taxon>Ascomycota</taxon>
        <taxon>Pezizomycotina</taxon>
        <taxon>Eurotiomycetes</taxon>
        <taxon>Eurotiomycetidae</taxon>
        <taxon>Eurotiales</taxon>
        <taxon>Aspergillaceae</taxon>
        <taxon>Aspergillus</taxon>
        <taxon>Aspergillus subgen. Circumdati</taxon>
    </lineage>
</organism>
<dbReference type="GO" id="GO:0009893">
    <property type="term" value="P:positive regulation of metabolic process"/>
    <property type="evidence" value="ECO:0007669"/>
    <property type="project" value="UniProtKB-ARBA"/>
</dbReference>
<reference evidence="8" key="1">
    <citation type="submission" date="2019-04" db="EMBL/GenBank/DDBJ databases">
        <title>Friends and foes A comparative genomics studyof 23 Aspergillus species from section Flavi.</title>
        <authorList>
            <consortium name="DOE Joint Genome Institute"/>
            <person name="Kjaerbolling I."/>
            <person name="Vesth T."/>
            <person name="Frisvad J.C."/>
            <person name="Nybo J.L."/>
            <person name="Theobald S."/>
            <person name="Kildgaard S."/>
            <person name="Isbrandt T."/>
            <person name="Kuo A."/>
            <person name="Sato A."/>
            <person name="Lyhne E.K."/>
            <person name="Kogle M.E."/>
            <person name="Wiebenga A."/>
            <person name="Kun R.S."/>
            <person name="Lubbers R.J."/>
            <person name="Makela M.R."/>
            <person name="Barry K."/>
            <person name="Chovatia M."/>
            <person name="Clum A."/>
            <person name="Daum C."/>
            <person name="Haridas S."/>
            <person name="He G."/>
            <person name="LaButti K."/>
            <person name="Lipzen A."/>
            <person name="Mondo S."/>
            <person name="Riley R."/>
            <person name="Salamov A."/>
            <person name="Simmons B.A."/>
            <person name="Magnuson J.K."/>
            <person name="Henrissat B."/>
            <person name="Mortensen U.H."/>
            <person name="Larsen T.O."/>
            <person name="Devries R.P."/>
            <person name="Grigoriev I.V."/>
            <person name="Machida M."/>
            <person name="Baker S.E."/>
            <person name="Andersen M.R."/>
        </authorList>
    </citation>
    <scope>NUCLEOTIDE SEQUENCE [LARGE SCALE GENOMIC DNA]</scope>
    <source>
        <strain evidence="8">CBS 130015</strain>
    </source>
</reference>
<dbReference type="GO" id="GO:0003677">
    <property type="term" value="F:DNA binding"/>
    <property type="evidence" value="ECO:0007669"/>
    <property type="project" value="UniProtKB-KW"/>
</dbReference>
<dbReference type="EMBL" id="ML738486">
    <property type="protein sequence ID" value="KAE8306227.1"/>
    <property type="molecule type" value="Genomic_DNA"/>
</dbReference>
<feature type="region of interest" description="Disordered" evidence="5">
    <location>
        <begin position="1"/>
        <end position="27"/>
    </location>
</feature>
<evidence type="ECO:0000259" key="6">
    <source>
        <dbReference type="PROSITE" id="PS50048"/>
    </source>
</evidence>
<dbReference type="CDD" id="cd00067">
    <property type="entry name" value="GAL4"/>
    <property type="match status" value="1"/>
</dbReference>
<dbReference type="SUPFAM" id="SSF57701">
    <property type="entry name" value="Zn2/Cys6 DNA-binding domain"/>
    <property type="match status" value="1"/>
</dbReference>
<name>A0A5N6VCQ0_9EURO</name>
<dbReference type="InterPro" id="IPR001138">
    <property type="entry name" value="Zn2Cys6_DnaBD"/>
</dbReference>
<keyword evidence="3" id="KW-0804">Transcription</keyword>
<gene>
    <name evidence="7" type="ORF">BDV41DRAFT_154412</name>
</gene>
<keyword evidence="1" id="KW-0805">Transcription regulation</keyword>
<dbReference type="InterPro" id="IPR053187">
    <property type="entry name" value="Notoamide_regulator"/>
</dbReference>
<keyword evidence="2" id="KW-0238">DNA-binding</keyword>
<dbReference type="AlphaFoldDB" id="A0A5N6VCQ0"/>